<gene>
    <name evidence="1" type="ORF">ACFQ1X_10070</name>
</gene>
<sequence>MDLHYYVLSFCFFSKPISYVAPEIDGDAKLFTHEDINSSLNLSDTLHFNRGESNFFTQRGPATYAFWAHSFYLTKEEADLLNDDVEHLLEVLFEKLKQYLIENDVSKEKIEALKQTYNGRCEVILSHPNTLIRMFTLRQNPLNTLVDFGLNFHHWPLSIEQLDQLK</sequence>
<dbReference type="EMBL" id="JBHTKI010000013">
    <property type="protein sequence ID" value="MFD1031773.1"/>
    <property type="molecule type" value="Genomic_DNA"/>
</dbReference>
<dbReference type="RefSeq" id="WP_144841688.1">
    <property type="nucleotide sequence ID" value="NZ_JBHTKI010000013.1"/>
</dbReference>
<name>A0ABW3LE36_9BACL</name>
<keyword evidence="2" id="KW-1185">Reference proteome</keyword>
<accession>A0ABW3LE36</accession>
<dbReference type="Proteomes" id="UP001597109">
    <property type="component" value="Unassembled WGS sequence"/>
</dbReference>
<proteinExistence type="predicted"/>
<organism evidence="1 2">
    <name type="scientific">Metaplanococcus flavidus</name>
    <dbReference type="NCBI Taxonomy" id="569883"/>
    <lineage>
        <taxon>Bacteria</taxon>
        <taxon>Bacillati</taxon>
        <taxon>Bacillota</taxon>
        <taxon>Bacilli</taxon>
        <taxon>Bacillales</taxon>
        <taxon>Caryophanaceae</taxon>
        <taxon>Metaplanococcus</taxon>
    </lineage>
</organism>
<evidence type="ECO:0000313" key="2">
    <source>
        <dbReference type="Proteomes" id="UP001597109"/>
    </source>
</evidence>
<comment type="caution">
    <text evidence="1">The sequence shown here is derived from an EMBL/GenBank/DDBJ whole genome shotgun (WGS) entry which is preliminary data.</text>
</comment>
<protein>
    <submittedName>
        <fullName evidence="1">Uncharacterized protein</fullName>
    </submittedName>
</protein>
<evidence type="ECO:0000313" key="1">
    <source>
        <dbReference type="EMBL" id="MFD1031773.1"/>
    </source>
</evidence>
<reference evidence="2" key="1">
    <citation type="journal article" date="2019" name="Int. J. Syst. Evol. Microbiol.">
        <title>The Global Catalogue of Microorganisms (GCM) 10K type strain sequencing project: providing services to taxonomists for standard genome sequencing and annotation.</title>
        <authorList>
            <consortium name="The Broad Institute Genomics Platform"/>
            <consortium name="The Broad Institute Genome Sequencing Center for Infectious Disease"/>
            <person name="Wu L."/>
            <person name="Ma J."/>
        </authorList>
    </citation>
    <scope>NUCLEOTIDE SEQUENCE [LARGE SCALE GENOMIC DNA]</scope>
    <source>
        <strain evidence="2">CCUG 56756</strain>
    </source>
</reference>